<name>A0AAV7SJM3_PLEWA</name>
<dbReference type="Proteomes" id="UP001066276">
    <property type="component" value="Chromosome 4_2"/>
</dbReference>
<protein>
    <submittedName>
        <fullName evidence="1">Uncharacterized protein</fullName>
    </submittedName>
</protein>
<evidence type="ECO:0000313" key="2">
    <source>
        <dbReference type="Proteomes" id="UP001066276"/>
    </source>
</evidence>
<reference evidence="1" key="1">
    <citation type="journal article" date="2022" name="bioRxiv">
        <title>Sequencing and chromosome-scale assembly of the giantPleurodeles waltlgenome.</title>
        <authorList>
            <person name="Brown T."/>
            <person name="Elewa A."/>
            <person name="Iarovenko S."/>
            <person name="Subramanian E."/>
            <person name="Araus A.J."/>
            <person name="Petzold A."/>
            <person name="Susuki M."/>
            <person name="Suzuki K.-i.T."/>
            <person name="Hayashi T."/>
            <person name="Toyoda A."/>
            <person name="Oliveira C."/>
            <person name="Osipova E."/>
            <person name="Leigh N.D."/>
            <person name="Simon A."/>
            <person name="Yun M.H."/>
        </authorList>
    </citation>
    <scope>NUCLEOTIDE SEQUENCE</scope>
    <source>
        <strain evidence="1">20211129_DDA</strain>
        <tissue evidence="1">Liver</tissue>
    </source>
</reference>
<organism evidence="1 2">
    <name type="scientific">Pleurodeles waltl</name>
    <name type="common">Iberian ribbed newt</name>
    <dbReference type="NCBI Taxonomy" id="8319"/>
    <lineage>
        <taxon>Eukaryota</taxon>
        <taxon>Metazoa</taxon>
        <taxon>Chordata</taxon>
        <taxon>Craniata</taxon>
        <taxon>Vertebrata</taxon>
        <taxon>Euteleostomi</taxon>
        <taxon>Amphibia</taxon>
        <taxon>Batrachia</taxon>
        <taxon>Caudata</taxon>
        <taxon>Salamandroidea</taxon>
        <taxon>Salamandridae</taxon>
        <taxon>Pleurodelinae</taxon>
        <taxon>Pleurodeles</taxon>
    </lineage>
</organism>
<keyword evidence="2" id="KW-1185">Reference proteome</keyword>
<evidence type="ECO:0000313" key="1">
    <source>
        <dbReference type="EMBL" id="KAJ1164240.1"/>
    </source>
</evidence>
<comment type="caution">
    <text evidence="1">The sequence shown here is derived from an EMBL/GenBank/DDBJ whole genome shotgun (WGS) entry which is preliminary data.</text>
</comment>
<sequence length="138" mass="15638">MPPPVSTAAGIPRLGWPASTSSRSLCVHATPPLRHEVEQAQNKYNTFLYNNSLDKWKASKLQHCDYGENCGKLLAWKASSDNARNYIQEMEQMGTAVKLLTTAEIKEELASSLRSMYQEDSALDIEIRKRWLPEKELL</sequence>
<proteinExistence type="predicted"/>
<dbReference type="AlphaFoldDB" id="A0AAV7SJM3"/>
<gene>
    <name evidence="1" type="ORF">NDU88_004685</name>
</gene>
<accession>A0AAV7SJM3</accession>
<dbReference type="EMBL" id="JANPWB010000008">
    <property type="protein sequence ID" value="KAJ1164240.1"/>
    <property type="molecule type" value="Genomic_DNA"/>
</dbReference>